<dbReference type="RefSeq" id="WP_072776911.1">
    <property type="nucleotide sequence ID" value="NZ_FQXC01000002.1"/>
</dbReference>
<gene>
    <name evidence="9" type="primary">tatB</name>
    <name evidence="12" type="ORF">SAMN05443551_1520</name>
</gene>
<evidence type="ECO:0000256" key="5">
    <source>
        <dbReference type="ARBA" id="ARBA00022927"/>
    </source>
</evidence>
<dbReference type="Gene3D" id="1.20.5.3310">
    <property type="match status" value="1"/>
</dbReference>
<evidence type="ECO:0000256" key="2">
    <source>
        <dbReference type="ARBA" id="ARBA00022448"/>
    </source>
</evidence>
<keyword evidence="8 9" id="KW-0472">Membrane</keyword>
<keyword evidence="6 9" id="KW-1133">Transmembrane helix</keyword>
<dbReference type="OrthoDB" id="7206969at2"/>
<reference evidence="12 13" key="1">
    <citation type="submission" date="2016-11" db="EMBL/GenBank/DDBJ databases">
        <authorList>
            <person name="Jaros S."/>
            <person name="Januszkiewicz K."/>
            <person name="Wedrychowicz H."/>
        </authorList>
    </citation>
    <scope>NUCLEOTIDE SEQUENCE [LARGE SCALE GENOMIC DNA]</scope>
    <source>
        <strain evidence="12 13">DSM 29431</strain>
    </source>
</reference>
<evidence type="ECO:0000256" key="8">
    <source>
        <dbReference type="ARBA" id="ARBA00023136"/>
    </source>
</evidence>
<evidence type="ECO:0000256" key="11">
    <source>
        <dbReference type="SAM" id="Phobius"/>
    </source>
</evidence>
<keyword evidence="3 9" id="KW-1003">Cell membrane</keyword>
<dbReference type="EMBL" id="FQXC01000002">
    <property type="protein sequence ID" value="SHH18371.1"/>
    <property type="molecule type" value="Genomic_DNA"/>
</dbReference>
<evidence type="ECO:0000256" key="6">
    <source>
        <dbReference type="ARBA" id="ARBA00022989"/>
    </source>
</evidence>
<evidence type="ECO:0000313" key="13">
    <source>
        <dbReference type="Proteomes" id="UP000184221"/>
    </source>
</evidence>
<dbReference type="InterPro" id="IPR018448">
    <property type="entry name" value="TatB"/>
</dbReference>
<dbReference type="InterPro" id="IPR003369">
    <property type="entry name" value="TatA/B/E"/>
</dbReference>
<keyword evidence="7 9" id="KW-0811">Translocation</keyword>
<dbReference type="PRINTS" id="PR01506">
    <property type="entry name" value="TATBPROTEIN"/>
</dbReference>
<feature type="transmembrane region" description="Helical" evidence="11">
    <location>
        <begin position="6"/>
        <end position="29"/>
    </location>
</feature>
<keyword evidence="5 9" id="KW-0653">Protein transport</keyword>
<comment type="similarity">
    <text evidence="9">Belongs to the TatB family.</text>
</comment>
<evidence type="ECO:0000256" key="3">
    <source>
        <dbReference type="ARBA" id="ARBA00022475"/>
    </source>
</evidence>
<sequence length="151" mass="15907">MFDLGWTELLVIGVVALIVVGPKDLPVLFRSIGRFMGKARGMAREFSRAMNEAADDAGVADVAKTFKSAANPVSSAMDGVKDAAKAMTDINPDSHTGKLSAERQEAKKKIELSAAKAAAERKAREAKEAADKVAKMEAAAKPDATDTKDAS</sequence>
<dbReference type="GO" id="GO:0008320">
    <property type="term" value="F:protein transmembrane transporter activity"/>
    <property type="evidence" value="ECO:0007669"/>
    <property type="project" value="UniProtKB-UniRule"/>
</dbReference>
<feature type="region of interest" description="Disordered" evidence="10">
    <location>
        <begin position="121"/>
        <end position="151"/>
    </location>
</feature>
<name>A0A1M5QWS3_9RHOB</name>
<keyword evidence="2 9" id="KW-0813">Transport</keyword>
<dbReference type="STRING" id="996342.SAMN05443551_1520"/>
<dbReference type="PANTHER" id="PTHR33162">
    <property type="entry name" value="SEC-INDEPENDENT PROTEIN TRANSLOCASE PROTEIN TATA, CHLOROPLASTIC"/>
    <property type="match status" value="1"/>
</dbReference>
<dbReference type="Proteomes" id="UP000184221">
    <property type="component" value="Unassembled WGS sequence"/>
</dbReference>
<evidence type="ECO:0000256" key="4">
    <source>
        <dbReference type="ARBA" id="ARBA00022692"/>
    </source>
</evidence>
<evidence type="ECO:0000256" key="7">
    <source>
        <dbReference type="ARBA" id="ARBA00023010"/>
    </source>
</evidence>
<evidence type="ECO:0000256" key="9">
    <source>
        <dbReference type="HAMAP-Rule" id="MF_00237"/>
    </source>
</evidence>
<dbReference type="GO" id="GO:0033281">
    <property type="term" value="C:TAT protein transport complex"/>
    <property type="evidence" value="ECO:0007669"/>
    <property type="project" value="UniProtKB-UniRule"/>
</dbReference>
<dbReference type="Pfam" id="PF02416">
    <property type="entry name" value="TatA_B_E"/>
    <property type="match status" value="1"/>
</dbReference>
<evidence type="ECO:0000313" key="12">
    <source>
        <dbReference type="EMBL" id="SHH18371.1"/>
    </source>
</evidence>
<dbReference type="PANTHER" id="PTHR33162:SF1">
    <property type="entry name" value="SEC-INDEPENDENT PROTEIN TRANSLOCASE PROTEIN TATA, CHLOROPLASTIC"/>
    <property type="match status" value="1"/>
</dbReference>
<comment type="subunit">
    <text evidence="9">The Tat system comprises two distinct complexes: a TatABC complex, containing multiple copies of TatA, TatB and TatC subunits, and a separate TatA complex, containing only TatA subunits. Substrates initially bind to the TatABC complex, which probably triggers association of the separate TatA complex to form the active translocon.</text>
</comment>
<organism evidence="12 13">
    <name type="scientific">Marivita hallyeonensis</name>
    <dbReference type="NCBI Taxonomy" id="996342"/>
    <lineage>
        <taxon>Bacteria</taxon>
        <taxon>Pseudomonadati</taxon>
        <taxon>Pseudomonadota</taxon>
        <taxon>Alphaproteobacteria</taxon>
        <taxon>Rhodobacterales</taxon>
        <taxon>Roseobacteraceae</taxon>
        <taxon>Marivita</taxon>
    </lineage>
</organism>
<protein>
    <recommendedName>
        <fullName evidence="9">Sec-independent protein translocase protein TatB</fullName>
    </recommendedName>
</protein>
<dbReference type="NCBIfam" id="TIGR01410">
    <property type="entry name" value="tatB"/>
    <property type="match status" value="1"/>
</dbReference>
<evidence type="ECO:0000256" key="1">
    <source>
        <dbReference type="ARBA" id="ARBA00004167"/>
    </source>
</evidence>
<dbReference type="GO" id="GO:0043953">
    <property type="term" value="P:protein transport by the Tat complex"/>
    <property type="evidence" value="ECO:0007669"/>
    <property type="project" value="UniProtKB-UniRule"/>
</dbReference>
<comment type="subcellular location">
    <subcellularLocation>
        <location evidence="9">Cell membrane</location>
        <topology evidence="9">Single-pass membrane protein</topology>
    </subcellularLocation>
    <subcellularLocation>
        <location evidence="1">Membrane</location>
        <topology evidence="1">Single-pass membrane protein</topology>
    </subcellularLocation>
</comment>
<keyword evidence="4 9" id="KW-0812">Transmembrane</keyword>
<proteinExistence type="inferred from homology"/>
<evidence type="ECO:0000256" key="10">
    <source>
        <dbReference type="SAM" id="MobiDB-lite"/>
    </source>
</evidence>
<dbReference type="AlphaFoldDB" id="A0A1M5QWS3"/>
<keyword evidence="13" id="KW-1185">Reference proteome</keyword>
<dbReference type="HAMAP" id="MF_00237">
    <property type="entry name" value="TatB"/>
    <property type="match status" value="1"/>
</dbReference>
<accession>A0A1M5QWS3</accession>
<comment type="function">
    <text evidence="9">Part of the twin-arginine translocation (Tat) system that transports large folded proteins containing a characteristic twin-arginine motif in their signal peptide across membranes. Together with TatC, TatB is part of a receptor directly interacting with Tat signal peptides. TatB may form an oligomeric binding site that transiently accommodates folded Tat precursor proteins before their translocation.</text>
</comment>